<dbReference type="EMBL" id="BNJK01000002">
    <property type="protein sequence ID" value="GHO97994.1"/>
    <property type="molecule type" value="Genomic_DNA"/>
</dbReference>
<dbReference type="PROSITE" id="PS00893">
    <property type="entry name" value="NUDIX_BOX"/>
    <property type="match status" value="1"/>
</dbReference>
<dbReference type="GO" id="GO:0016787">
    <property type="term" value="F:hydrolase activity"/>
    <property type="evidence" value="ECO:0007669"/>
    <property type="project" value="UniProtKB-KW"/>
</dbReference>
<dbReference type="PRINTS" id="PR00502">
    <property type="entry name" value="NUDIXFAMILY"/>
</dbReference>
<evidence type="ECO:0000256" key="1">
    <source>
        <dbReference type="ARBA" id="ARBA00001946"/>
    </source>
</evidence>
<keyword evidence="6" id="KW-1185">Reference proteome</keyword>
<keyword evidence="2 3" id="KW-0378">Hydrolase</keyword>
<evidence type="ECO:0000313" key="5">
    <source>
        <dbReference type="EMBL" id="GHO97994.1"/>
    </source>
</evidence>
<dbReference type="PANTHER" id="PTHR43046">
    <property type="entry name" value="GDP-MANNOSE MANNOSYL HYDROLASE"/>
    <property type="match status" value="1"/>
</dbReference>
<organism evidence="5 6">
    <name type="scientific">Reticulibacter mediterranei</name>
    <dbReference type="NCBI Taxonomy" id="2778369"/>
    <lineage>
        <taxon>Bacteria</taxon>
        <taxon>Bacillati</taxon>
        <taxon>Chloroflexota</taxon>
        <taxon>Ktedonobacteria</taxon>
        <taxon>Ktedonobacterales</taxon>
        <taxon>Reticulibacteraceae</taxon>
        <taxon>Reticulibacter</taxon>
    </lineage>
</organism>
<evidence type="ECO:0000256" key="3">
    <source>
        <dbReference type="RuleBase" id="RU003476"/>
    </source>
</evidence>
<comment type="caution">
    <text evidence="5">The sequence shown here is derived from an EMBL/GenBank/DDBJ whole genome shotgun (WGS) entry which is preliminary data.</text>
</comment>
<dbReference type="InterPro" id="IPR015797">
    <property type="entry name" value="NUDIX_hydrolase-like_dom_sf"/>
</dbReference>
<dbReference type="Proteomes" id="UP000597444">
    <property type="component" value="Unassembled WGS sequence"/>
</dbReference>
<dbReference type="Pfam" id="PF00293">
    <property type="entry name" value="NUDIX"/>
    <property type="match status" value="1"/>
</dbReference>
<proteinExistence type="inferred from homology"/>
<accession>A0A8J3ILX5</accession>
<feature type="domain" description="Nudix hydrolase" evidence="4">
    <location>
        <begin position="1"/>
        <end position="128"/>
    </location>
</feature>
<evidence type="ECO:0000259" key="4">
    <source>
        <dbReference type="PROSITE" id="PS51462"/>
    </source>
</evidence>
<sequence>MAASAIFRNEKGNLLLVKPTYRTYWLFPGGSVEDNESPRTTCIREVKEELGIDIPSPRSLGMDYLSEENEETECLQFAFYCGTLSAAQIAAIKLPARELSEFRFLPLDEVLPILSPKLTRGLPHYLAALDNDTLVYMEDGEIM</sequence>
<dbReference type="CDD" id="cd18876">
    <property type="entry name" value="NUDIX_Hydrolase"/>
    <property type="match status" value="1"/>
</dbReference>
<dbReference type="InterPro" id="IPR020476">
    <property type="entry name" value="Nudix_hydrolase"/>
</dbReference>
<reference evidence="5" key="1">
    <citation type="submission" date="2020-10" db="EMBL/GenBank/DDBJ databases">
        <title>Taxonomic study of unclassified bacteria belonging to the class Ktedonobacteria.</title>
        <authorList>
            <person name="Yabe S."/>
            <person name="Wang C.M."/>
            <person name="Zheng Y."/>
            <person name="Sakai Y."/>
            <person name="Cavaletti L."/>
            <person name="Monciardini P."/>
            <person name="Donadio S."/>
        </authorList>
    </citation>
    <scope>NUCLEOTIDE SEQUENCE</scope>
    <source>
        <strain evidence="5">ID150040</strain>
    </source>
</reference>
<name>A0A8J3ILX5_9CHLR</name>
<dbReference type="PROSITE" id="PS51462">
    <property type="entry name" value="NUDIX"/>
    <property type="match status" value="1"/>
</dbReference>
<comment type="cofactor">
    <cofactor evidence="1">
        <name>Mg(2+)</name>
        <dbReference type="ChEBI" id="CHEBI:18420"/>
    </cofactor>
</comment>
<dbReference type="InterPro" id="IPR020084">
    <property type="entry name" value="NUDIX_hydrolase_CS"/>
</dbReference>
<protein>
    <recommendedName>
        <fullName evidence="4">Nudix hydrolase domain-containing protein</fullName>
    </recommendedName>
</protein>
<dbReference type="InterPro" id="IPR000086">
    <property type="entry name" value="NUDIX_hydrolase_dom"/>
</dbReference>
<evidence type="ECO:0000256" key="2">
    <source>
        <dbReference type="ARBA" id="ARBA00022801"/>
    </source>
</evidence>
<dbReference type="Gene3D" id="3.90.79.10">
    <property type="entry name" value="Nucleoside Triphosphate Pyrophosphohydrolase"/>
    <property type="match status" value="1"/>
</dbReference>
<dbReference type="SUPFAM" id="SSF55811">
    <property type="entry name" value="Nudix"/>
    <property type="match status" value="1"/>
</dbReference>
<gene>
    <name evidence="5" type="ORF">KSF_080420</name>
</gene>
<evidence type="ECO:0000313" key="6">
    <source>
        <dbReference type="Proteomes" id="UP000597444"/>
    </source>
</evidence>
<comment type="similarity">
    <text evidence="3">Belongs to the Nudix hydrolase family.</text>
</comment>
<dbReference type="PANTHER" id="PTHR43046:SF14">
    <property type="entry name" value="MUTT_NUDIX FAMILY PROTEIN"/>
    <property type="match status" value="1"/>
</dbReference>
<dbReference type="AlphaFoldDB" id="A0A8J3ILX5"/>